<dbReference type="PANTHER" id="PTHR42852">
    <property type="entry name" value="THIOL:DISULFIDE INTERCHANGE PROTEIN DSBE"/>
    <property type="match status" value="1"/>
</dbReference>
<keyword evidence="1" id="KW-0472">Membrane</keyword>
<dbReference type="GO" id="GO:0016209">
    <property type="term" value="F:antioxidant activity"/>
    <property type="evidence" value="ECO:0007669"/>
    <property type="project" value="InterPro"/>
</dbReference>
<protein>
    <recommendedName>
        <fullName evidence="2">Thioredoxin domain-containing protein</fullName>
    </recommendedName>
</protein>
<evidence type="ECO:0000256" key="1">
    <source>
        <dbReference type="SAM" id="Phobius"/>
    </source>
</evidence>
<dbReference type="RefSeq" id="WP_055024801.1">
    <property type="nucleotide sequence ID" value="NZ_MDBO01000036.1"/>
</dbReference>
<accession>A0AAP8MZG9</accession>
<dbReference type="EMBL" id="MDBO01000036">
    <property type="protein sequence ID" value="PMP14030.1"/>
    <property type="molecule type" value="Genomic_DNA"/>
</dbReference>
<dbReference type="InterPro" id="IPR036249">
    <property type="entry name" value="Thioredoxin-like_sf"/>
</dbReference>
<dbReference type="PROSITE" id="PS51352">
    <property type="entry name" value="THIOREDOXIN_2"/>
    <property type="match status" value="1"/>
</dbReference>
<sequence length="272" mass="30486">MFSAIALSLLGFASTVIGSLHYFLKVKKNKPPKNPIILMLALAAGVLLGLGAIISGIINMHWSFVFVVLMSSFSIFLGGKFIWVFSQKDTPLGDIKVVIGDKFPQFESTTYDNEIYSADDIKNQRVLLKFYRGAWCPYCSAELKMFNDMKPTLDRYGVKVVALSGDTAEQAKMHIERDSLDFLLLSDPELKVVKQYGVEHHKALGADSSKTKTVLGLPFPTSFEYKSMSIPTSVLIDEHGVIQWIDQSEDYRLRASEERLTQALRNAFTINK</sequence>
<proteinExistence type="predicted"/>
<feature type="transmembrane region" description="Helical" evidence="1">
    <location>
        <begin position="64"/>
        <end position="86"/>
    </location>
</feature>
<organism evidence="3 4">
    <name type="scientific">Vibrio breoganii</name>
    <dbReference type="NCBI Taxonomy" id="553239"/>
    <lineage>
        <taxon>Bacteria</taxon>
        <taxon>Pseudomonadati</taxon>
        <taxon>Pseudomonadota</taxon>
        <taxon>Gammaproteobacteria</taxon>
        <taxon>Vibrionales</taxon>
        <taxon>Vibrionaceae</taxon>
        <taxon>Vibrio</taxon>
    </lineage>
</organism>
<dbReference type="CDD" id="cd02970">
    <property type="entry name" value="PRX_like2"/>
    <property type="match status" value="1"/>
</dbReference>
<dbReference type="Gene3D" id="3.40.30.10">
    <property type="entry name" value="Glutaredoxin"/>
    <property type="match status" value="1"/>
</dbReference>
<evidence type="ECO:0000259" key="2">
    <source>
        <dbReference type="PROSITE" id="PS51352"/>
    </source>
</evidence>
<dbReference type="InterPro" id="IPR050553">
    <property type="entry name" value="Thioredoxin_ResA/DsbE_sf"/>
</dbReference>
<name>A0AAP8MZG9_9VIBR</name>
<feature type="transmembrane region" description="Helical" evidence="1">
    <location>
        <begin position="36"/>
        <end position="58"/>
    </location>
</feature>
<reference evidence="4" key="1">
    <citation type="submission" date="2016-07" db="EMBL/GenBank/DDBJ databases">
        <title>Nontailed viruses are major unrecognized killers of bacteria in the ocean.</title>
        <authorList>
            <person name="Kauffman K."/>
            <person name="Hussain F."/>
            <person name="Yang J."/>
            <person name="Arevalo P."/>
            <person name="Brown J."/>
            <person name="Cutler M."/>
            <person name="Kelly L."/>
            <person name="Polz M.F."/>
        </authorList>
    </citation>
    <scope>NUCLEOTIDE SEQUENCE [LARGE SCALE GENOMIC DNA]</scope>
    <source>
        <strain evidence="4">10N.222.49.A5</strain>
    </source>
</reference>
<dbReference type="SUPFAM" id="SSF52833">
    <property type="entry name" value="Thioredoxin-like"/>
    <property type="match status" value="1"/>
</dbReference>
<evidence type="ECO:0000313" key="4">
    <source>
        <dbReference type="Proteomes" id="UP000235611"/>
    </source>
</evidence>
<evidence type="ECO:0000313" key="3">
    <source>
        <dbReference type="EMBL" id="PMP14030.1"/>
    </source>
</evidence>
<dbReference type="InterPro" id="IPR000866">
    <property type="entry name" value="AhpC/TSA"/>
</dbReference>
<gene>
    <name evidence="3" type="ORF">BCS93_04375</name>
</gene>
<keyword evidence="1" id="KW-1133">Transmembrane helix</keyword>
<dbReference type="GO" id="GO:0016491">
    <property type="term" value="F:oxidoreductase activity"/>
    <property type="evidence" value="ECO:0007669"/>
    <property type="project" value="InterPro"/>
</dbReference>
<dbReference type="InterPro" id="IPR013766">
    <property type="entry name" value="Thioredoxin_domain"/>
</dbReference>
<dbReference type="PANTHER" id="PTHR42852:SF17">
    <property type="entry name" value="THIOREDOXIN-LIKE PROTEIN HI_1115"/>
    <property type="match status" value="1"/>
</dbReference>
<dbReference type="Pfam" id="PF00578">
    <property type="entry name" value="AhpC-TSA"/>
    <property type="match status" value="1"/>
</dbReference>
<keyword evidence="1" id="KW-0812">Transmembrane</keyword>
<dbReference type="AlphaFoldDB" id="A0AAP8MZG9"/>
<dbReference type="Proteomes" id="UP000235611">
    <property type="component" value="Unassembled WGS sequence"/>
</dbReference>
<comment type="caution">
    <text evidence="3">The sequence shown here is derived from an EMBL/GenBank/DDBJ whole genome shotgun (WGS) entry which is preliminary data.</text>
</comment>
<feature type="transmembrane region" description="Helical" evidence="1">
    <location>
        <begin position="6"/>
        <end position="24"/>
    </location>
</feature>
<feature type="domain" description="Thioredoxin" evidence="2">
    <location>
        <begin position="97"/>
        <end position="269"/>
    </location>
</feature>